<reference evidence="5" key="1">
    <citation type="submission" date="2023-05" db="EMBL/GenBank/DDBJ databases">
        <authorList>
            <person name="Zhang X."/>
        </authorList>
    </citation>
    <scope>NUCLEOTIDE SEQUENCE</scope>
    <source>
        <strain evidence="5">BD1B2-1</strain>
    </source>
</reference>
<evidence type="ECO:0000256" key="4">
    <source>
        <dbReference type="ARBA" id="ARBA00023136"/>
    </source>
</evidence>
<evidence type="ECO:0000313" key="6">
    <source>
        <dbReference type="Proteomes" id="UP001232063"/>
    </source>
</evidence>
<evidence type="ECO:0000313" key="5">
    <source>
        <dbReference type="EMBL" id="MDJ1499048.1"/>
    </source>
</evidence>
<evidence type="ECO:0000256" key="3">
    <source>
        <dbReference type="ARBA" id="ARBA00022475"/>
    </source>
</evidence>
<evidence type="ECO:0000256" key="1">
    <source>
        <dbReference type="ARBA" id="ARBA00004236"/>
    </source>
</evidence>
<dbReference type="Gene3D" id="2.120.10.30">
    <property type="entry name" value="TolB, C-terminal domain"/>
    <property type="match status" value="1"/>
</dbReference>
<dbReference type="SUPFAM" id="SSF50969">
    <property type="entry name" value="YVTN repeat-like/Quinoprotein amine dehydrogenase"/>
    <property type="match status" value="1"/>
</dbReference>
<comment type="subcellular location">
    <subcellularLocation>
        <location evidence="1">Cell membrane</location>
    </subcellularLocation>
</comment>
<name>A0AAE3UAT1_9BACT</name>
<dbReference type="GO" id="GO:0005886">
    <property type="term" value="C:plasma membrane"/>
    <property type="evidence" value="ECO:0007669"/>
    <property type="project" value="UniProtKB-SubCell"/>
</dbReference>
<dbReference type="EMBL" id="JASJOU010000001">
    <property type="protein sequence ID" value="MDJ1499048.1"/>
    <property type="molecule type" value="Genomic_DNA"/>
</dbReference>
<dbReference type="PROSITE" id="PS51257">
    <property type="entry name" value="PROKAR_LIPOPROTEIN"/>
    <property type="match status" value="1"/>
</dbReference>
<comment type="caution">
    <text evidence="5">The sequence shown here is derived from an EMBL/GenBank/DDBJ whole genome shotgun (WGS) entry which is preliminary data.</text>
</comment>
<sequence>MMSSKNYILLGLAFLSLGCDTRSLKEIPKVPSGKLRYDIKHPSQKFFMPDELEEISGITYYKPGQIMCVQDEEGKVFLYNLDERKVSRRIRFAKDGDYEDLVSVGEEIYVAKSNGTLHHFVVTDEKKVNDDELDTPLTEDNDIEGICLDPVTQQLWIACKGDAGINTDSLKGRAVYAYDIQSNAMNPKPVIFLTSEDLESFVKPNLKQTKKKKISFKPSAIAVNPVDKRIYLLAATGNLLVVLNRDGSIYEAIPLSPKVFRQPEGLCFSPEGDMFIASEGDGEVGYIVRFEYLK</sequence>
<dbReference type="AlphaFoldDB" id="A0AAE3UAT1"/>
<organism evidence="5 6">
    <name type="scientific">Xanthocytophaga agilis</name>
    <dbReference type="NCBI Taxonomy" id="3048010"/>
    <lineage>
        <taxon>Bacteria</taxon>
        <taxon>Pseudomonadati</taxon>
        <taxon>Bacteroidota</taxon>
        <taxon>Cytophagia</taxon>
        <taxon>Cytophagales</taxon>
        <taxon>Rhodocytophagaceae</taxon>
        <taxon>Xanthocytophaga</taxon>
    </lineage>
</organism>
<keyword evidence="3" id="KW-1003">Cell membrane</keyword>
<dbReference type="InterPro" id="IPR009722">
    <property type="entry name" value="YjiK/CarP"/>
</dbReference>
<proteinExistence type="inferred from homology"/>
<dbReference type="InterPro" id="IPR011042">
    <property type="entry name" value="6-blade_b-propeller_TolB-like"/>
</dbReference>
<protein>
    <submittedName>
        <fullName evidence="5">SdiA-regulated domain-containing protein</fullName>
    </submittedName>
</protein>
<gene>
    <name evidence="5" type="ORF">QNI22_00250</name>
</gene>
<dbReference type="RefSeq" id="WP_314508587.1">
    <property type="nucleotide sequence ID" value="NZ_JASJOU010000001.1"/>
</dbReference>
<comment type="similarity">
    <text evidence="2">Belongs to the YjiK family.</text>
</comment>
<accession>A0AAE3UAT1</accession>
<dbReference type="Proteomes" id="UP001232063">
    <property type="component" value="Unassembled WGS sequence"/>
</dbReference>
<dbReference type="Pfam" id="PF06977">
    <property type="entry name" value="SdiA-regulated"/>
    <property type="match status" value="1"/>
</dbReference>
<keyword evidence="4" id="KW-0472">Membrane</keyword>
<keyword evidence="6" id="KW-1185">Reference proteome</keyword>
<evidence type="ECO:0000256" key="2">
    <source>
        <dbReference type="ARBA" id="ARBA00009852"/>
    </source>
</evidence>
<dbReference type="InterPro" id="IPR011044">
    <property type="entry name" value="Quino_amine_DH_bsu"/>
</dbReference>